<gene>
    <name evidence="3" type="ORF">CERZMDRAFT_87329</name>
</gene>
<dbReference type="OrthoDB" id="3650601at2759"/>
<reference evidence="3" key="1">
    <citation type="journal article" date="2020" name="Stud. Mycol.">
        <title>101 Dothideomycetes genomes: a test case for predicting lifestyles and emergence of pathogens.</title>
        <authorList>
            <person name="Haridas S."/>
            <person name="Albert R."/>
            <person name="Binder M."/>
            <person name="Bloem J."/>
            <person name="Labutti K."/>
            <person name="Salamov A."/>
            <person name="Andreopoulos B."/>
            <person name="Baker S."/>
            <person name="Barry K."/>
            <person name="Bills G."/>
            <person name="Bluhm B."/>
            <person name="Cannon C."/>
            <person name="Castanera R."/>
            <person name="Culley D."/>
            <person name="Daum C."/>
            <person name="Ezra D."/>
            <person name="Gonzalez J."/>
            <person name="Henrissat B."/>
            <person name="Kuo A."/>
            <person name="Liang C."/>
            <person name="Lipzen A."/>
            <person name="Lutzoni F."/>
            <person name="Magnuson J."/>
            <person name="Mondo S."/>
            <person name="Nolan M."/>
            <person name="Ohm R."/>
            <person name="Pangilinan J."/>
            <person name="Park H.-J."/>
            <person name="Ramirez L."/>
            <person name="Alfaro M."/>
            <person name="Sun H."/>
            <person name="Tritt A."/>
            <person name="Yoshinaga Y."/>
            <person name="Zwiers L.-H."/>
            <person name="Turgeon B."/>
            <person name="Goodwin S."/>
            <person name="Spatafora J."/>
            <person name="Crous P."/>
            <person name="Grigoriev I."/>
        </authorList>
    </citation>
    <scope>NUCLEOTIDE SEQUENCE</scope>
    <source>
        <strain evidence="3">SCOH1-5</strain>
    </source>
</reference>
<feature type="compositionally biased region" description="Basic and acidic residues" evidence="1">
    <location>
        <begin position="118"/>
        <end position="132"/>
    </location>
</feature>
<evidence type="ECO:0000313" key="3">
    <source>
        <dbReference type="EMBL" id="KAF2208928.1"/>
    </source>
</evidence>
<keyword evidence="2" id="KW-0472">Membrane</keyword>
<sequence length="216" mass="23507">MPTNRTVGIALGVTTGVFVLLAIFMLVRKKHVYISFIPGLGESRDGLAARTGHEGRRVKGKGKGRKEKKKKKKKKGEGERRVEVPFGLKLEVYRGEAVGGGCGKGDGSASRGNVADANRNDVEREGGDDGAKDGNISIDWPDQLQKPELVLAKMELRGEFVFLTSLPSRGHEHKWQSTTCATLDKYSTPLSTGSSILDKFALDNGEFFCFPPTDLI</sequence>
<feature type="region of interest" description="Disordered" evidence="1">
    <location>
        <begin position="45"/>
        <end position="80"/>
    </location>
</feature>
<feature type="transmembrane region" description="Helical" evidence="2">
    <location>
        <begin position="6"/>
        <end position="27"/>
    </location>
</feature>
<evidence type="ECO:0000256" key="1">
    <source>
        <dbReference type="SAM" id="MobiDB-lite"/>
    </source>
</evidence>
<feature type="compositionally biased region" description="Basic residues" evidence="1">
    <location>
        <begin position="58"/>
        <end position="75"/>
    </location>
</feature>
<feature type="region of interest" description="Disordered" evidence="1">
    <location>
        <begin position="101"/>
        <end position="138"/>
    </location>
</feature>
<proteinExistence type="predicted"/>
<dbReference type="EMBL" id="ML992690">
    <property type="protein sequence ID" value="KAF2208928.1"/>
    <property type="molecule type" value="Genomic_DNA"/>
</dbReference>
<dbReference type="AlphaFoldDB" id="A0A6A6F388"/>
<feature type="compositionally biased region" description="Basic and acidic residues" evidence="1">
    <location>
        <begin position="45"/>
        <end position="57"/>
    </location>
</feature>
<keyword evidence="4" id="KW-1185">Reference proteome</keyword>
<name>A0A6A6F388_9PEZI</name>
<keyword evidence="2" id="KW-0812">Transmembrane</keyword>
<keyword evidence="2" id="KW-1133">Transmembrane helix</keyword>
<organism evidence="3 4">
    <name type="scientific">Cercospora zeae-maydis SCOH1-5</name>
    <dbReference type="NCBI Taxonomy" id="717836"/>
    <lineage>
        <taxon>Eukaryota</taxon>
        <taxon>Fungi</taxon>
        <taxon>Dikarya</taxon>
        <taxon>Ascomycota</taxon>
        <taxon>Pezizomycotina</taxon>
        <taxon>Dothideomycetes</taxon>
        <taxon>Dothideomycetidae</taxon>
        <taxon>Mycosphaerellales</taxon>
        <taxon>Mycosphaerellaceae</taxon>
        <taxon>Cercospora</taxon>
    </lineage>
</organism>
<dbReference type="Proteomes" id="UP000799539">
    <property type="component" value="Unassembled WGS sequence"/>
</dbReference>
<evidence type="ECO:0000313" key="4">
    <source>
        <dbReference type="Proteomes" id="UP000799539"/>
    </source>
</evidence>
<evidence type="ECO:0000256" key="2">
    <source>
        <dbReference type="SAM" id="Phobius"/>
    </source>
</evidence>
<accession>A0A6A6F388</accession>
<protein>
    <submittedName>
        <fullName evidence="3">Uncharacterized protein</fullName>
    </submittedName>
</protein>